<name>B8I8S5_RUMCH</name>
<accession>B8I8S5</accession>
<dbReference type="KEGG" id="cce:Ccel_2963"/>
<feature type="region of interest" description="Disordered" evidence="1">
    <location>
        <begin position="422"/>
        <end position="448"/>
    </location>
</feature>
<dbReference type="eggNOG" id="ENOG5033SEY">
    <property type="taxonomic scope" value="Bacteria"/>
</dbReference>
<dbReference type="HOGENOM" id="CLU_046974_0_0_9"/>
<evidence type="ECO:0000313" key="3">
    <source>
        <dbReference type="Proteomes" id="UP000001349"/>
    </source>
</evidence>
<organism evidence="2 3">
    <name type="scientific">Ruminiclostridium cellulolyticum (strain ATCC 35319 / DSM 5812 / JCM 6584 / H10)</name>
    <name type="common">Clostridium cellulolyticum</name>
    <dbReference type="NCBI Taxonomy" id="394503"/>
    <lineage>
        <taxon>Bacteria</taxon>
        <taxon>Bacillati</taxon>
        <taxon>Bacillota</taxon>
        <taxon>Clostridia</taxon>
        <taxon>Eubacteriales</taxon>
        <taxon>Oscillospiraceae</taxon>
        <taxon>Ruminiclostridium</taxon>
    </lineage>
</organism>
<feature type="compositionally biased region" description="Acidic residues" evidence="1">
    <location>
        <begin position="438"/>
        <end position="448"/>
    </location>
</feature>
<dbReference type="Proteomes" id="UP000001349">
    <property type="component" value="Chromosome"/>
</dbReference>
<dbReference type="AlphaFoldDB" id="B8I8S5"/>
<keyword evidence="3" id="KW-1185">Reference proteome</keyword>
<proteinExistence type="predicted"/>
<dbReference type="RefSeq" id="WP_015926321.1">
    <property type="nucleotide sequence ID" value="NC_011898.1"/>
</dbReference>
<protein>
    <submittedName>
        <fullName evidence="2">Uncharacterized protein</fullName>
    </submittedName>
</protein>
<dbReference type="EMBL" id="CP001348">
    <property type="protein sequence ID" value="ACL77257.1"/>
    <property type="molecule type" value="Genomic_DNA"/>
</dbReference>
<reference evidence="2 3" key="1">
    <citation type="submission" date="2009-01" db="EMBL/GenBank/DDBJ databases">
        <title>Complete sequence of Clostridium cellulolyticum H10.</title>
        <authorList>
            <consortium name="US DOE Joint Genome Institute"/>
            <person name="Lucas S."/>
            <person name="Copeland A."/>
            <person name="Lapidus A."/>
            <person name="Glavina del Rio T."/>
            <person name="Dalin E."/>
            <person name="Tice H."/>
            <person name="Bruce D."/>
            <person name="Goodwin L."/>
            <person name="Pitluck S."/>
            <person name="Chertkov O."/>
            <person name="Saunders E."/>
            <person name="Brettin T."/>
            <person name="Detter J.C."/>
            <person name="Han C."/>
            <person name="Larimer F."/>
            <person name="Land M."/>
            <person name="Hauser L."/>
            <person name="Kyrpides N."/>
            <person name="Ivanova N."/>
            <person name="Zhou J."/>
            <person name="Richardson P."/>
        </authorList>
    </citation>
    <scope>NUCLEOTIDE SEQUENCE [LARGE SCALE GENOMIC DNA]</scope>
    <source>
        <strain evidence="3">ATCC 35319 / DSM 5812 / JCM 6584 / H10</strain>
    </source>
</reference>
<sequence length="465" mass="54823">MEENSNKIVLEDSYIMIPNIVVQNSTTINSYIQLYGRKSLAYIRQMLMLQNKKSQVNISINFLLKTLGIDKNIYRERKYLNEFISALVKDKLIEIISINNIPCNDINNLNFDDYIVFKLNIYEYNENGQVQNYFQLNDSEWNKLINYSGDLNKYNLLNLFCNLKSRMKRSSSDIHISERVPEVCYPTYETIKEDIFIESDKTLALYITTLEEMDLIRKDCAGDMIFKLEGQKPIRRKANFTYTLFRPGWEIELENSISQYKSNKRKDGWSFISKVKEVSADEKRSITQKIHMLEKLQSDGKSLTQSQKKELLKLKRQREKWQYDDNVDVRKLEEEKLKKDNPDKKLSEVYEEMGYEAKADRAYEDEETIQDATDNVNNTWGESNPMEDYTMFEYPIEEIIEMPTEDEIIKVKSRGRINISTQKKSSLTKHIRSKQDPEGFDSDDLIDDQMDNESLDYFKDKASGL</sequence>
<evidence type="ECO:0000256" key="1">
    <source>
        <dbReference type="SAM" id="MobiDB-lite"/>
    </source>
</evidence>
<evidence type="ECO:0000313" key="2">
    <source>
        <dbReference type="EMBL" id="ACL77257.1"/>
    </source>
</evidence>
<gene>
    <name evidence="2" type="ordered locus">Ccel_2963</name>
</gene>